<evidence type="ECO:0000313" key="1">
    <source>
        <dbReference type="EMBL" id="PDW02350.1"/>
    </source>
</evidence>
<keyword evidence="2" id="KW-1185">Reference proteome</keyword>
<dbReference type="Pfam" id="PF11536">
    <property type="entry name" value="DUF3226"/>
    <property type="match status" value="1"/>
</dbReference>
<dbReference type="InterPro" id="IPR024508">
    <property type="entry name" value="DUF3226"/>
</dbReference>
<dbReference type="RefSeq" id="WP_097644811.1">
    <property type="nucleotide sequence ID" value="NZ_NQWI01000072.1"/>
</dbReference>
<evidence type="ECO:0000313" key="2">
    <source>
        <dbReference type="Proteomes" id="UP000220527"/>
    </source>
</evidence>
<reference evidence="2" key="1">
    <citation type="submission" date="2017-08" db="EMBL/GenBank/DDBJ databases">
        <authorList>
            <person name="Grouzdev D.S."/>
            <person name="Gaisin V.A."/>
            <person name="Rysina M.S."/>
            <person name="Gorlenko V.M."/>
        </authorList>
    </citation>
    <scope>NUCLEOTIDE SEQUENCE [LARGE SCALE GENOMIC DNA]</scope>
    <source>
        <strain evidence="2">Kir15-3F</strain>
    </source>
</reference>
<protein>
    <recommendedName>
        <fullName evidence="3">DUF4276 domain-containing protein</fullName>
    </recommendedName>
</protein>
<accession>A0A2A6RHM7</accession>
<dbReference type="AlphaFoldDB" id="A0A2A6RHM7"/>
<comment type="caution">
    <text evidence="1">The sequence shown here is derived from an EMBL/GenBank/DDBJ whole genome shotgun (WGS) entry which is preliminary data.</text>
</comment>
<name>A0A2A6RHM7_9CHLR</name>
<dbReference type="EMBL" id="NQWI01000072">
    <property type="protein sequence ID" value="PDW02350.1"/>
    <property type="molecule type" value="Genomic_DNA"/>
</dbReference>
<organism evidence="1 2">
    <name type="scientific">Candidatus Viridilinea mediisalina</name>
    <dbReference type="NCBI Taxonomy" id="2024553"/>
    <lineage>
        <taxon>Bacteria</taxon>
        <taxon>Bacillati</taxon>
        <taxon>Chloroflexota</taxon>
        <taxon>Chloroflexia</taxon>
        <taxon>Chloroflexales</taxon>
        <taxon>Chloroflexineae</taxon>
        <taxon>Oscillochloridaceae</taxon>
        <taxon>Candidatus Viridilinea</taxon>
    </lineage>
</organism>
<proteinExistence type="predicted"/>
<dbReference type="Proteomes" id="UP000220527">
    <property type="component" value="Unassembled WGS sequence"/>
</dbReference>
<gene>
    <name evidence="1" type="ORF">CJ255_14455</name>
</gene>
<evidence type="ECO:0008006" key="3">
    <source>
        <dbReference type="Google" id="ProtNLM"/>
    </source>
</evidence>
<dbReference type="OrthoDB" id="530493at2"/>
<sequence>MGRMMLLVEGSDDSNAVFHLLRRYGLPIAERRRSFPGRLTIEDGNGIERILESLPLRIQTMIGEEPQPRLGLVLDADSYPDWRWHALCDRLLRAGYQTTPSVPVADGTLLIEDGKPIIGIWMMPDNQLPGALEEFAQLLIPPNDHLWPRAIQAVQEIPLEDRRFGDNEMKAKMHTWLAWQAEPGKPIGQAITKHYLDPNAAVAQKFVAWVRRLFPMPVVE</sequence>